<accession>E2N8F4</accession>
<protein>
    <recommendedName>
        <fullName evidence="3">DUF4248 domain-containing protein</fullName>
    </recommendedName>
</protein>
<proteinExistence type="predicted"/>
<sequence>MSTFIPCKSLKNKLMKEENLDEKVPVRAYTKADLAMLYNPGVCITTALQLLRRWIYANRQLMAELKEAGYNKNRHSYLPLEVKLIFKYLGEP</sequence>
<evidence type="ECO:0000313" key="1">
    <source>
        <dbReference type="EMBL" id="EEF91800.1"/>
    </source>
</evidence>
<comment type="caution">
    <text evidence="1">The sequence shown here is derived from an EMBL/GenBank/DDBJ whole genome shotgun (WGS) entry which is preliminary data.</text>
</comment>
<dbReference type="Proteomes" id="UP000003711">
    <property type="component" value="Unassembled WGS sequence"/>
</dbReference>
<dbReference type="Pfam" id="PF14053">
    <property type="entry name" value="DUF4248"/>
    <property type="match status" value="1"/>
</dbReference>
<reference evidence="1 2" key="1">
    <citation type="submission" date="2008-12" db="EMBL/GenBank/DDBJ databases">
        <authorList>
            <person name="Fulton L."/>
            <person name="Clifton S."/>
            <person name="Fulton B."/>
            <person name="Xu J."/>
            <person name="Minx P."/>
            <person name="Pepin K.H."/>
            <person name="Johnson M."/>
            <person name="Bhonagiri V."/>
            <person name="Nash W.E."/>
            <person name="Mardis E.R."/>
            <person name="Wilson R.K."/>
        </authorList>
    </citation>
    <scope>NUCLEOTIDE SEQUENCE [LARGE SCALE GENOMIC DNA]</scope>
    <source>
        <strain evidence="1 2">DSM 14838</strain>
    </source>
</reference>
<evidence type="ECO:0000313" key="2">
    <source>
        <dbReference type="Proteomes" id="UP000003711"/>
    </source>
</evidence>
<dbReference type="AlphaFoldDB" id="E2N8F4"/>
<dbReference type="HOGENOM" id="CLU_152545_2_0_10"/>
<organism evidence="1 2">
    <name type="scientific">Bacteroides cellulosilyticus DSM 14838</name>
    <dbReference type="NCBI Taxonomy" id="537012"/>
    <lineage>
        <taxon>Bacteria</taxon>
        <taxon>Pseudomonadati</taxon>
        <taxon>Bacteroidota</taxon>
        <taxon>Bacteroidia</taxon>
        <taxon>Bacteroidales</taxon>
        <taxon>Bacteroidaceae</taxon>
        <taxon>Bacteroides</taxon>
    </lineage>
</organism>
<evidence type="ECO:0008006" key="3">
    <source>
        <dbReference type="Google" id="ProtNLM"/>
    </source>
</evidence>
<name>E2N8F4_9BACE</name>
<gene>
    <name evidence="1" type="ORF">BACCELL_00549</name>
</gene>
<dbReference type="InterPro" id="IPR025342">
    <property type="entry name" value="DUF4248"/>
</dbReference>
<reference evidence="1 2" key="2">
    <citation type="submission" date="2009-01" db="EMBL/GenBank/DDBJ databases">
        <title>Draft genome sequence of Bacteroides cellulosilyticus (DSM 14838).</title>
        <authorList>
            <person name="Sudarsanam P."/>
            <person name="Ley R."/>
            <person name="Guruge J."/>
            <person name="Turnbaugh P.J."/>
            <person name="Mahowald M."/>
            <person name="Liep D."/>
            <person name="Gordon J."/>
        </authorList>
    </citation>
    <scope>NUCLEOTIDE SEQUENCE [LARGE SCALE GENOMIC DNA]</scope>
    <source>
        <strain evidence="1 2">DSM 14838</strain>
    </source>
</reference>
<dbReference type="EMBL" id="ACCH01000049">
    <property type="protein sequence ID" value="EEF91800.1"/>
    <property type="molecule type" value="Genomic_DNA"/>
</dbReference>